<dbReference type="GO" id="GO:0015074">
    <property type="term" value="P:DNA integration"/>
    <property type="evidence" value="ECO:0007669"/>
    <property type="project" value="InterPro"/>
</dbReference>
<evidence type="ECO:0000313" key="2">
    <source>
        <dbReference type="EMBL" id="KAG2899461.1"/>
    </source>
</evidence>
<keyword evidence="5" id="KW-1185">Reference proteome</keyword>
<dbReference type="Proteomes" id="UP000760860">
    <property type="component" value="Unassembled WGS sequence"/>
</dbReference>
<evidence type="ECO:0000313" key="5">
    <source>
        <dbReference type="Proteomes" id="UP000251314"/>
    </source>
</evidence>
<dbReference type="InterPro" id="IPR001584">
    <property type="entry name" value="Integrase_cat-core"/>
</dbReference>
<evidence type="ECO:0000259" key="1">
    <source>
        <dbReference type="PROSITE" id="PS50994"/>
    </source>
</evidence>
<reference evidence="4 5" key="1">
    <citation type="submission" date="2018-01" db="EMBL/GenBank/DDBJ databases">
        <title>Draft genome of the strawberry crown rot pathogen Phytophthora cactorum.</title>
        <authorList>
            <person name="Armitage A.D."/>
            <person name="Lysoe E."/>
            <person name="Nellist C.F."/>
            <person name="Harrison R.J."/>
            <person name="Brurberg M.B."/>
        </authorList>
    </citation>
    <scope>NUCLEOTIDE SEQUENCE [LARGE SCALE GENOMIC DNA]</scope>
    <source>
        <strain evidence="4 5">10300</strain>
    </source>
</reference>
<reference evidence="2" key="2">
    <citation type="submission" date="2018-10" db="EMBL/GenBank/DDBJ databases">
        <title>Effector identification in a new, highly contiguous assembly of the strawberry crown rot pathogen Phytophthora cactorum.</title>
        <authorList>
            <person name="Armitage A.D."/>
            <person name="Nellist C.F."/>
            <person name="Bates H."/>
            <person name="Vickerstaff R.J."/>
            <person name="Harrison R.J."/>
        </authorList>
    </citation>
    <scope>NUCLEOTIDE SEQUENCE</scope>
    <source>
        <strain evidence="2">4040</strain>
        <strain evidence="3">P421</strain>
    </source>
</reference>
<dbReference type="EMBL" id="RCMV01000894">
    <property type="protein sequence ID" value="KAG3211939.1"/>
    <property type="molecule type" value="Genomic_DNA"/>
</dbReference>
<proteinExistence type="predicted"/>
<dbReference type="AlphaFoldDB" id="A0A329SJZ3"/>
<dbReference type="EMBL" id="MJFZ01000123">
    <property type="protein sequence ID" value="RAW36990.1"/>
    <property type="molecule type" value="Genomic_DNA"/>
</dbReference>
<dbReference type="Proteomes" id="UP000251314">
    <property type="component" value="Unassembled WGS sequence"/>
</dbReference>
<dbReference type="STRING" id="29920.A0A329SJZ3"/>
<sequence>MGKSYGASKYLLVLKDHATYYCELVVSDIAESKVTVKALLAWHSRFGIPPIWVSDNGSHFKNEPWINGSIERINRDILQVMRAMILEYKVSYKDWVYLAPMVQSSLNHTAVPSLGNRAPVELFTGLQRPTPLREFYLPDGSGLQELPASEQIGQYRRHCEIACNRCTVQWTTSVSSSGSSTEKNERHGNKLQVTWIGPYRVTRADTHSFCVQHLVTGEELDVHASRLKLYVDSLDVIDELLEHVSSQGIVLAVDNVKEHKWNTQISDFEILVG</sequence>
<protein>
    <recommendedName>
        <fullName evidence="1">Integrase catalytic domain-containing protein</fullName>
    </recommendedName>
</protein>
<accession>A0A329SJZ3</accession>
<evidence type="ECO:0000313" key="3">
    <source>
        <dbReference type="EMBL" id="KAG3211939.1"/>
    </source>
</evidence>
<dbReference type="SUPFAM" id="SSF53098">
    <property type="entry name" value="Ribonuclease H-like"/>
    <property type="match status" value="1"/>
</dbReference>
<dbReference type="PROSITE" id="PS50994">
    <property type="entry name" value="INTEGRASE"/>
    <property type="match status" value="1"/>
</dbReference>
<dbReference type="EMBL" id="RCMK01001200">
    <property type="protein sequence ID" value="KAG2899461.1"/>
    <property type="molecule type" value="Genomic_DNA"/>
</dbReference>
<dbReference type="VEuPathDB" id="FungiDB:PC110_g6737"/>
<comment type="caution">
    <text evidence="4">The sequence shown here is derived from an EMBL/GenBank/DDBJ whole genome shotgun (WGS) entry which is preliminary data.</text>
</comment>
<dbReference type="GO" id="GO:0003676">
    <property type="term" value="F:nucleic acid binding"/>
    <property type="evidence" value="ECO:0007669"/>
    <property type="project" value="InterPro"/>
</dbReference>
<dbReference type="Proteomes" id="UP000736787">
    <property type="component" value="Unassembled WGS sequence"/>
</dbReference>
<evidence type="ECO:0000313" key="4">
    <source>
        <dbReference type="EMBL" id="RAW36990.1"/>
    </source>
</evidence>
<dbReference type="InterPro" id="IPR012337">
    <property type="entry name" value="RNaseH-like_sf"/>
</dbReference>
<dbReference type="InterPro" id="IPR036397">
    <property type="entry name" value="RNaseH_sf"/>
</dbReference>
<organism evidence="4 5">
    <name type="scientific">Phytophthora cactorum</name>
    <dbReference type="NCBI Taxonomy" id="29920"/>
    <lineage>
        <taxon>Eukaryota</taxon>
        <taxon>Sar</taxon>
        <taxon>Stramenopiles</taxon>
        <taxon>Oomycota</taxon>
        <taxon>Peronosporomycetes</taxon>
        <taxon>Peronosporales</taxon>
        <taxon>Peronosporaceae</taxon>
        <taxon>Phytophthora</taxon>
    </lineage>
</organism>
<dbReference type="Gene3D" id="3.30.420.10">
    <property type="entry name" value="Ribonuclease H-like superfamily/Ribonuclease H"/>
    <property type="match status" value="2"/>
</dbReference>
<feature type="domain" description="Integrase catalytic" evidence="1">
    <location>
        <begin position="1"/>
        <end position="127"/>
    </location>
</feature>
<dbReference type="OrthoDB" id="108335at2759"/>
<name>A0A329SJZ3_9STRA</name>
<gene>
    <name evidence="4" type="ORF">PC110_g6737</name>
    <name evidence="2" type="ORF">PC117_g22222</name>
    <name evidence="3" type="ORF">PC129_g17093</name>
</gene>